<dbReference type="EMBL" id="JAERQG010000004">
    <property type="protein sequence ID" value="MBL0766660.1"/>
    <property type="molecule type" value="Genomic_DNA"/>
</dbReference>
<dbReference type="PROSITE" id="PS51257">
    <property type="entry name" value="PROKAR_LIPOPROTEIN"/>
    <property type="match status" value="1"/>
</dbReference>
<evidence type="ECO:0000256" key="1">
    <source>
        <dbReference type="SAM" id="SignalP"/>
    </source>
</evidence>
<keyword evidence="3" id="KW-1185">Reference proteome</keyword>
<accession>A0A937AAJ9</accession>
<feature type="signal peptide" evidence="1">
    <location>
        <begin position="1"/>
        <end position="21"/>
    </location>
</feature>
<dbReference type="AlphaFoldDB" id="A0A937AAJ9"/>
<name>A0A937AAJ9_9BACT</name>
<proteinExistence type="predicted"/>
<protein>
    <recommendedName>
        <fullName evidence="4">Lipoprotein</fullName>
    </recommendedName>
</protein>
<evidence type="ECO:0008006" key="4">
    <source>
        <dbReference type="Google" id="ProtNLM"/>
    </source>
</evidence>
<organism evidence="2 3">
    <name type="scientific">Marivirga atlantica</name>
    <dbReference type="NCBI Taxonomy" id="1548457"/>
    <lineage>
        <taxon>Bacteria</taxon>
        <taxon>Pseudomonadati</taxon>
        <taxon>Bacteroidota</taxon>
        <taxon>Cytophagia</taxon>
        <taxon>Cytophagales</taxon>
        <taxon>Marivirgaceae</taxon>
        <taxon>Marivirga</taxon>
    </lineage>
</organism>
<keyword evidence="1" id="KW-0732">Signal</keyword>
<evidence type="ECO:0000313" key="2">
    <source>
        <dbReference type="EMBL" id="MBL0766660.1"/>
    </source>
</evidence>
<reference evidence="2" key="1">
    <citation type="submission" date="2021-01" db="EMBL/GenBank/DDBJ databases">
        <title>Marivirga sp. nov., isolated from intertidal surface sediments.</title>
        <authorList>
            <person name="Zhang M."/>
        </authorList>
    </citation>
    <scope>NUCLEOTIDE SEQUENCE</scope>
    <source>
        <strain evidence="2">SM1354</strain>
    </source>
</reference>
<sequence>MNRLFSPISFLLLSVLISACSDDSVDLNCETVKCEDSIGLISIKIVDNNGDPVLLDDYYSFIDSRTRFQETQKDYAIRPGWYPVATNEQYDLFNPEGTILTFVGIVNERNVVEHQMLMGKDCCSIELLTGDTEIVIKNE</sequence>
<dbReference type="Proteomes" id="UP000642920">
    <property type="component" value="Unassembled WGS sequence"/>
</dbReference>
<comment type="caution">
    <text evidence="2">The sequence shown here is derived from an EMBL/GenBank/DDBJ whole genome shotgun (WGS) entry which is preliminary data.</text>
</comment>
<evidence type="ECO:0000313" key="3">
    <source>
        <dbReference type="Proteomes" id="UP000642920"/>
    </source>
</evidence>
<gene>
    <name evidence="2" type="ORF">JKP34_15440</name>
</gene>
<dbReference type="RefSeq" id="WP_201923439.1">
    <property type="nucleotide sequence ID" value="NZ_JAERQG010000004.1"/>
</dbReference>
<feature type="chain" id="PRO_5037371146" description="Lipoprotein" evidence="1">
    <location>
        <begin position="22"/>
        <end position="139"/>
    </location>
</feature>